<organism evidence="1 2">
    <name type="scientific">Euroglyphus maynei</name>
    <name type="common">Mayne's house dust mite</name>
    <dbReference type="NCBI Taxonomy" id="6958"/>
    <lineage>
        <taxon>Eukaryota</taxon>
        <taxon>Metazoa</taxon>
        <taxon>Ecdysozoa</taxon>
        <taxon>Arthropoda</taxon>
        <taxon>Chelicerata</taxon>
        <taxon>Arachnida</taxon>
        <taxon>Acari</taxon>
        <taxon>Acariformes</taxon>
        <taxon>Sarcoptiformes</taxon>
        <taxon>Astigmata</taxon>
        <taxon>Psoroptidia</taxon>
        <taxon>Analgoidea</taxon>
        <taxon>Pyroglyphidae</taxon>
        <taxon>Pyroglyphinae</taxon>
        <taxon>Euroglyphus</taxon>
    </lineage>
</organism>
<dbReference type="AlphaFoldDB" id="A0A1Y3B1L6"/>
<reference evidence="1 2" key="1">
    <citation type="submission" date="2017-03" db="EMBL/GenBank/DDBJ databases">
        <title>Genome Survey of Euroglyphus maynei.</title>
        <authorList>
            <person name="Arlian L.G."/>
            <person name="Morgan M.S."/>
            <person name="Rider S.D."/>
        </authorList>
    </citation>
    <scope>NUCLEOTIDE SEQUENCE [LARGE SCALE GENOMIC DNA]</scope>
    <source>
        <strain evidence="1">Arlian Lab</strain>
        <tissue evidence="1">Whole body</tissue>
    </source>
</reference>
<dbReference type="Proteomes" id="UP000194236">
    <property type="component" value="Unassembled WGS sequence"/>
</dbReference>
<name>A0A1Y3B1L6_EURMA</name>
<sequence length="76" mass="8392">MAPFVALRLPSPTQNVGIGLTCRLLASNLQPSPLQPPTPAPTLLNQTVTNMITTAVDYDYYTQEPVPYIPFNIYIE</sequence>
<comment type="caution">
    <text evidence="1">The sequence shown here is derived from an EMBL/GenBank/DDBJ whole genome shotgun (WGS) entry which is preliminary data.</text>
</comment>
<keyword evidence="2" id="KW-1185">Reference proteome</keyword>
<proteinExistence type="predicted"/>
<evidence type="ECO:0000313" key="1">
    <source>
        <dbReference type="EMBL" id="OTF74087.1"/>
    </source>
</evidence>
<evidence type="ECO:0000313" key="2">
    <source>
        <dbReference type="Proteomes" id="UP000194236"/>
    </source>
</evidence>
<dbReference type="EMBL" id="MUJZ01048749">
    <property type="protein sequence ID" value="OTF74087.1"/>
    <property type="molecule type" value="Genomic_DNA"/>
</dbReference>
<protein>
    <submittedName>
        <fullName evidence="1">Uncharacterized protein</fullName>
    </submittedName>
</protein>
<gene>
    <name evidence="1" type="ORF">BLA29_014344</name>
</gene>
<accession>A0A1Y3B1L6</accession>